<feature type="region of interest" description="Disordered" evidence="1">
    <location>
        <begin position="38"/>
        <end position="63"/>
    </location>
</feature>
<proteinExistence type="predicted"/>
<feature type="compositionally biased region" description="Low complexity" evidence="1">
    <location>
        <begin position="50"/>
        <end position="63"/>
    </location>
</feature>
<evidence type="ECO:0000256" key="1">
    <source>
        <dbReference type="SAM" id="MobiDB-lite"/>
    </source>
</evidence>
<dbReference type="Proteomes" id="UP001549313">
    <property type="component" value="Unassembled WGS sequence"/>
</dbReference>
<evidence type="ECO:0000313" key="3">
    <source>
        <dbReference type="Proteomes" id="UP001549313"/>
    </source>
</evidence>
<gene>
    <name evidence="2" type="ORF">ABIE19_000757</name>
</gene>
<dbReference type="EMBL" id="JBEPTF010000001">
    <property type="protein sequence ID" value="MET4682848.1"/>
    <property type="molecule type" value="Genomic_DNA"/>
</dbReference>
<name>A0ABV2R958_9CAUL</name>
<organism evidence="2 3">
    <name type="scientific">Brevundimonas faecalis</name>
    <dbReference type="NCBI Taxonomy" id="947378"/>
    <lineage>
        <taxon>Bacteria</taxon>
        <taxon>Pseudomonadati</taxon>
        <taxon>Pseudomonadota</taxon>
        <taxon>Alphaproteobacteria</taxon>
        <taxon>Caulobacterales</taxon>
        <taxon>Caulobacteraceae</taxon>
        <taxon>Brevundimonas</taxon>
    </lineage>
</organism>
<accession>A0ABV2R958</accession>
<reference evidence="2 3" key="1">
    <citation type="submission" date="2024-06" db="EMBL/GenBank/DDBJ databases">
        <title>Sorghum-associated microbial communities from plants grown in Nebraska, USA.</title>
        <authorList>
            <person name="Schachtman D."/>
        </authorList>
    </citation>
    <scope>NUCLEOTIDE SEQUENCE [LARGE SCALE GENOMIC DNA]</scope>
    <source>
        <strain evidence="2 3">2814</strain>
    </source>
</reference>
<evidence type="ECO:0000313" key="2">
    <source>
        <dbReference type="EMBL" id="MET4682848.1"/>
    </source>
</evidence>
<keyword evidence="3" id="KW-1185">Reference proteome</keyword>
<sequence length="88" mass="9032">MRSMVEGAAGRLVFEAPGTAGVGDAPSVSAAVRPIHLPMNGEEKKRPHPARAAFFSSSSSQSISAASRSVRAFSAAFMARSKAAGSRV</sequence>
<protein>
    <submittedName>
        <fullName evidence="2">Uncharacterized protein</fullName>
    </submittedName>
</protein>
<comment type="caution">
    <text evidence="2">The sequence shown here is derived from an EMBL/GenBank/DDBJ whole genome shotgun (WGS) entry which is preliminary data.</text>
</comment>